<dbReference type="RefSeq" id="WP_044364495.1">
    <property type="nucleotide sequence ID" value="NZ_AP018768.1"/>
</dbReference>
<gene>
    <name evidence="1" type="ORF">KRLU271_LOCUS70</name>
</gene>
<evidence type="ECO:0008006" key="3">
    <source>
        <dbReference type="Google" id="ProtNLM"/>
    </source>
</evidence>
<name>A0AAJ8WAF7_HAEIF</name>
<sequence>MSEKIDSVLTFIILNYYKPSISVFRLIRIMFLAEWYSAIIQEETLSSSVWYRRNFGPDSDDVTKSLLNLKDIYLEQNNDELDGISMSVFRTNNLHYCNLSALERNIVSLAMKHAKEFDFIEFDNYIENLFPMKNTAINAEINLKDLAKHAP</sequence>
<dbReference type="EMBL" id="OV040584">
    <property type="protein sequence ID" value="CAH0448314.1"/>
    <property type="molecule type" value="Genomic_DNA"/>
</dbReference>
<evidence type="ECO:0000313" key="1">
    <source>
        <dbReference type="EMBL" id="CAH0448314.1"/>
    </source>
</evidence>
<proteinExistence type="predicted"/>
<organism evidence="1 2">
    <name type="scientific">Haemophilus influenzae</name>
    <dbReference type="NCBI Taxonomy" id="727"/>
    <lineage>
        <taxon>Bacteria</taxon>
        <taxon>Pseudomonadati</taxon>
        <taxon>Pseudomonadota</taxon>
        <taxon>Gammaproteobacteria</taxon>
        <taxon>Pasteurellales</taxon>
        <taxon>Pasteurellaceae</taxon>
        <taxon>Haemophilus</taxon>
    </lineage>
</organism>
<dbReference type="KEGG" id="hix:NTHI723_00690"/>
<accession>A0AAJ8WAF7</accession>
<reference evidence="2" key="1">
    <citation type="submission" date="2021-11" db="EMBL/GenBank/DDBJ databases">
        <authorList>
            <person name="Riesbeck K."/>
        </authorList>
    </citation>
    <scope>NUCLEOTIDE SEQUENCE [LARGE SCALE GENOMIC DNA]</scope>
</reference>
<protein>
    <recommendedName>
        <fullName evidence="3">Antitoxin SocA-like Panacea domain-containing protein</fullName>
    </recommendedName>
</protein>
<dbReference type="Proteomes" id="UP000837924">
    <property type="component" value="Chromosome"/>
</dbReference>
<evidence type="ECO:0000313" key="2">
    <source>
        <dbReference type="Proteomes" id="UP000837924"/>
    </source>
</evidence>
<dbReference type="AlphaFoldDB" id="A0AAJ8WAF7"/>